<organism evidence="1 2">
    <name type="scientific">Longibaculum muris</name>
    <dbReference type="NCBI Taxonomy" id="1796628"/>
    <lineage>
        <taxon>Bacteria</taxon>
        <taxon>Bacillati</taxon>
        <taxon>Bacillota</taxon>
        <taxon>Erysipelotrichia</taxon>
        <taxon>Erysipelotrichales</taxon>
        <taxon>Coprobacillaceae</taxon>
        <taxon>Longibaculum</taxon>
    </lineage>
</organism>
<keyword evidence="2" id="KW-1185">Reference proteome</keyword>
<reference evidence="1 2" key="1">
    <citation type="submission" date="2019-03" db="EMBL/GenBank/DDBJ databases">
        <title>Genomic Encyclopedia of Type Strains, Phase IV (KMG-IV): sequencing the most valuable type-strain genomes for metagenomic binning, comparative biology and taxonomic classification.</title>
        <authorList>
            <person name="Goeker M."/>
        </authorList>
    </citation>
    <scope>NUCLEOTIDE SEQUENCE [LARGE SCALE GENOMIC DNA]</scope>
    <source>
        <strain evidence="1 2">DSM 29487</strain>
    </source>
</reference>
<dbReference type="GO" id="GO:0006354">
    <property type="term" value="P:DNA-templated transcription elongation"/>
    <property type="evidence" value="ECO:0007669"/>
    <property type="project" value="InterPro"/>
</dbReference>
<evidence type="ECO:0000313" key="2">
    <source>
        <dbReference type="Proteomes" id="UP000295515"/>
    </source>
</evidence>
<dbReference type="Gene3D" id="3.30.70.940">
    <property type="entry name" value="NusG, N-terminal domain"/>
    <property type="match status" value="1"/>
</dbReference>
<dbReference type="AlphaFoldDB" id="A0A4R3Z4N1"/>
<proteinExistence type="predicted"/>
<dbReference type="InterPro" id="IPR036735">
    <property type="entry name" value="NGN_dom_sf"/>
</dbReference>
<sequence length="158" mass="18898">MFWYVVDRKIHKDDNLVTFLNKQEGIRAFIPKIEKWYSVRGVKDYFVKDLYPDHMFIVTDMGKDLLFEKYKELFHSKNNIFTLNTEEQLLMEYFYSNEDVIKHSIGNIVNSQLIIDEGPLLNYKGKITKINRHHRTATLKNIFFNEKFLVPLEIVSKS</sequence>
<dbReference type="Proteomes" id="UP000295515">
    <property type="component" value="Unassembled WGS sequence"/>
</dbReference>
<gene>
    <name evidence="1" type="ORF">EDD60_105118</name>
</gene>
<dbReference type="EMBL" id="SMCQ01000005">
    <property type="protein sequence ID" value="TCW01014.1"/>
    <property type="molecule type" value="Genomic_DNA"/>
</dbReference>
<dbReference type="GeneID" id="98914940"/>
<comment type="caution">
    <text evidence="1">The sequence shown here is derived from an EMBL/GenBank/DDBJ whole genome shotgun (WGS) entry which is preliminary data.</text>
</comment>
<accession>A0A4R3Z4N1</accession>
<evidence type="ECO:0008006" key="3">
    <source>
        <dbReference type="Google" id="ProtNLM"/>
    </source>
</evidence>
<dbReference type="RefSeq" id="WP_066450749.1">
    <property type="nucleotide sequence ID" value="NZ_JANKBF010000008.1"/>
</dbReference>
<dbReference type="SUPFAM" id="SSF82679">
    <property type="entry name" value="N-utilization substance G protein NusG, N-terminal domain"/>
    <property type="match status" value="1"/>
</dbReference>
<evidence type="ECO:0000313" key="1">
    <source>
        <dbReference type="EMBL" id="TCW01014.1"/>
    </source>
</evidence>
<protein>
    <recommendedName>
        <fullName evidence="3">Transcriptional antiterminator NusG</fullName>
    </recommendedName>
</protein>
<name>A0A4R3Z4N1_9FIRM</name>